<dbReference type="InterPro" id="IPR052789">
    <property type="entry name" value="SSUH2_homolog"/>
</dbReference>
<dbReference type="Proteomes" id="UP001474421">
    <property type="component" value="Unassembled WGS sequence"/>
</dbReference>
<evidence type="ECO:0000313" key="2">
    <source>
        <dbReference type="Proteomes" id="UP001474421"/>
    </source>
</evidence>
<organism evidence="1 2">
    <name type="scientific">Crotalus adamanteus</name>
    <name type="common">Eastern diamondback rattlesnake</name>
    <dbReference type="NCBI Taxonomy" id="8729"/>
    <lineage>
        <taxon>Eukaryota</taxon>
        <taxon>Metazoa</taxon>
        <taxon>Chordata</taxon>
        <taxon>Craniata</taxon>
        <taxon>Vertebrata</taxon>
        <taxon>Euteleostomi</taxon>
        <taxon>Lepidosauria</taxon>
        <taxon>Squamata</taxon>
        <taxon>Bifurcata</taxon>
        <taxon>Unidentata</taxon>
        <taxon>Episquamata</taxon>
        <taxon>Toxicofera</taxon>
        <taxon>Serpentes</taxon>
        <taxon>Colubroidea</taxon>
        <taxon>Viperidae</taxon>
        <taxon>Crotalinae</taxon>
        <taxon>Crotalus</taxon>
    </lineage>
</organism>
<gene>
    <name evidence="1" type="ORF">NXF25_004867</name>
</gene>
<dbReference type="PANTHER" id="PTHR48465">
    <property type="entry name" value="PROTEIN SSUH2 HOMOLOG"/>
    <property type="match status" value="1"/>
</dbReference>
<comment type="caution">
    <text evidence="1">The sequence shown here is derived from an EMBL/GenBank/DDBJ whole genome shotgun (WGS) entry which is preliminary data.</text>
</comment>
<sequence length="403" mass="45119">MAQTSQAIRDASKHKYYGTIDQMMPAPGTFGPWWIYCLLFQIFQTGITPPVMTSAPPALDVNNVSGYEGTTIGDAGKYFPPPSNLLPYQERKPMPAQTNWNIPAISEDEAKEAFIQYVASKCCYGKAPARDLVFQDLLALNTYRYYLETFTESRSSLWKTQPYRGEPVDSAMYGGAPSPWDMRVEVPEIFKDNIVRVKVPHTSSIKGCPICGSSGRRPCTQCHCLTRKQCWVCNGTGSQFTNQRCSTCSGAGTTMCNACSGLGTTACLDCGGTGQLLTYIELQVEWKNNVFEYVVDERTGFPTELFKAVKGKKLFVDEQYMVCPVISFPIGAINQASRNAIEQHQAQLGSTARILRQRQTIELVFLTKVEYEWHGKPYSYYVYGNEHKVYAEDYPKKCGCTII</sequence>
<name>A0AAW1BVS5_CROAD</name>
<proteinExistence type="predicted"/>
<accession>A0AAW1BVS5</accession>
<dbReference type="AlphaFoldDB" id="A0AAW1BVS5"/>
<evidence type="ECO:0000313" key="1">
    <source>
        <dbReference type="EMBL" id="KAK9406093.1"/>
    </source>
</evidence>
<dbReference type="EMBL" id="JAOTOJ010000002">
    <property type="protein sequence ID" value="KAK9406093.1"/>
    <property type="molecule type" value="Genomic_DNA"/>
</dbReference>
<reference evidence="1 2" key="1">
    <citation type="journal article" date="2024" name="Proc. Natl. Acad. Sci. U.S.A.">
        <title>The genetic regulatory architecture and epigenomic basis for age-related changes in rattlesnake venom.</title>
        <authorList>
            <person name="Hogan M.P."/>
            <person name="Holding M.L."/>
            <person name="Nystrom G.S."/>
            <person name="Colston T.J."/>
            <person name="Bartlett D.A."/>
            <person name="Mason A.J."/>
            <person name="Ellsworth S.A."/>
            <person name="Rautsaw R.M."/>
            <person name="Lawrence K.C."/>
            <person name="Strickland J.L."/>
            <person name="He B."/>
            <person name="Fraser P."/>
            <person name="Margres M.J."/>
            <person name="Gilbert D.M."/>
            <person name="Gibbs H.L."/>
            <person name="Parkinson C.L."/>
            <person name="Rokyta D.R."/>
        </authorList>
    </citation>
    <scope>NUCLEOTIDE SEQUENCE [LARGE SCALE GENOMIC DNA]</scope>
    <source>
        <strain evidence="1">DRR0105</strain>
    </source>
</reference>
<dbReference type="PANTHER" id="PTHR48465:SF1">
    <property type="entry name" value="PROTEIN SSUH2 HOMOLOG"/>
    <property type="match status" value="1"/>
</dbReference>
<protein>
    <submittedName>
        <fullName evidence="1">Protein SSUH2 like</fullName>
    </submittedName>
</protein>
<keyword evidence="2" id="KW-1185">Reference proteome</keyword>